<evidence type="ECO:0000256" key="5">
    <source>
        <dbReference type="ARBA" id="ARBA00023239"/>
    </source>
</evidence>
<dbReference type="UniPathway" id="UPA00344"/>
<protein>
    <recommendedName>
        <fullName evidence="3">cyclic pyranopterin monophosphate synthase</fullName>
        <ecNumber evidence="3">4.6.1.17</ecNumber>
    </recommendedName>
</protein>
<dbReference type="GO" id="GO:0006777">
    <property type="term" value="P:Mo-molybdopterin cofactor biosynthetic process"/>
    <property type="evidence" value="ECO:0007669"/>
    <property type="project" value="UniProtKB-KW"/>
</dbReference>
<sequence>MKVSCCNYTQFLDSVCSRWLPRGRASLRNISDFTHVDHRGQPAMVDVAHKAATKRIARARTIMQLPASVYQNLNRGEILAPKGPVFATAVIAGTMAAKKTADLIPFCHPLPIEQCDITIELKNEGTLVIEAVVGVTHKTGVEMEALTASTITALTIYDMCKAISHDIVIRETVLLSKTGGKSNFER</sequence>
<dbReference type="Gene3D" id="3.30.70.640">
    <property type="entry name" value="Molybdopterin cofactor biosynthesis C (MoaC) domain"/>
    <property type="match status" value="1"/>
</dbReference>
<organism evidence="7 8">
    <name type="scientific">Planoprotostelium fungivorum</name>
    <dbReference type="NCBI Taxonomy" id="1890364"/>
    <lineage>
        <taxon>Eukaryota</taxon>
        <taxon>Amoebozoa</taxon>
        <taxon>Evosea</taxon>
        <taxon>Variosea</taxon>
        <taxon>Cavosteliida</taxon>
        <taxon>Cavosteliaceae</taxon>
        <taxon>Planoprotostelium</taxon>
    </lineage>
</organism>
<dbReference type="GO" id="GO:0061799">
    <property type="term" value="F:cyclic pyranopterin monophosphate synthase activity"/>
    <property type="evidence" value="ECO:0007669"/>
    <property type="project" value="UniProtKB-EC"/>
</dbReference>
<dbReference type="InParanoid" id="A0A2P6N6N6"/>
<dbReference type="CDD" id="cd01420">
    <property type="entry name" value="MoaC_PE"/>
    <property type="match status" value="1"/>
</dbReference>
<evidence type="ECO:0000259" key="6">
    <source>
        <dbReference type="Pfam" id="PF01967"/>
    </source>
</evidence>
<dbReference type="InterPro" id="IPR023045">
    <property type="entry name" value="MoaC"/>
</dbReference>
<dbReference type="InterPro" id="IPR047594">
    <property type="entry name" value="MoaC_bact/euk"/>
</dbReference>
<dbReference type="SUPFAM" id="SSF55040">
    <property type="entry name" value="Molybdenum cofactor biosynthesis protein C, MoaC"/>
    <property type="match status" value="1"/>
</dbReference>
<dbReference type="AlphaFoldDB" id="A0A2P6N6N6"/>
<dbReference type="InterPro" id="IPR002820">
    <property type="entry name" value="Mopterin_CF_biosynth-C_dom"/>
</dbReference>
<dbReference type="Pfam" id="PF01967">
    <property type="entry name" value="MoaC"/>
    <property type="match status" value="1"/>
</dbReference>
<evidence type="ECO:0000256" key="3">
    <source>
        <dbReference type="ARBA" id="ARBA00012575"/>
    </source>
</evidence>
<keyword evidence="4" id="KW-0501">Molybdenum cofactor biosynthesis</keyword>
<name>A0A2P6N6N6_9EUKA</name>
<dbReference type="NCBIfam" id="TIGR00581">
    <property type="entry name" value="moaC"/>
    <property type="match status" value="1"/>
</dbReference>
<comment type="catalytic activity">
    <reaction evidence="1">
        <text>(8S)-3',8-cyclo-7,8-dihydroguanosine 5'-triphosphate = cyclic pyranopterin phosphate + diphosphate</text>
        <dbReference type="Rhea" id="RHEA:49580"/>
        <dbReference type="ChEBI" id="CHEBI:33019"/>
        <dbReference type="ChEBI" id="CHEBI:59648"/>
        <dbReference type="ChEBI" id="CHEBI:131766"/>
        <dbReference type="EC" id="4.6.1.17"/>
    </reaction>
</comment>
<evidence type="ECO:0000256" key="1">
    <source>
        <dbReference type="ARBA" id="ARBA00001637"/>
    </source>
</evidence>
<evidence type="ECO:0000313" key="7">
    <source>
        <dbReference type="EMBL" id="PRP79603.1"/>
    </source>
</evidence>
<keyword evidence="8" id="KW-1185">Reference proteome</keyword>
<dbReference type="InterPro" id="IPR036522">
    <property type="entry name" value="MoaC_sf"/>
</dbReference>
<keyword evidence="5" id="KW-0456">Lyase</keyword>
<evidence type="ECO:0000256" key="2">
    <source>
        <dbReference type="ARBA" id="ARBA00005046"/>
    </source>
</evidence>
<dbReference type="EMBL" id="MDYQ01000178">
    <property type="protein sequence ID" value="PRP79603.1"/>
    <property type="molecule type" value="Genomic_DNA"/>
</dbReference>
<dbReference type="OrthoDB" id="429626at2759"/>
<evidence type="ECO:0000313" key="8">
    <source>
        <dbReference type="Proteomes" id="UP000241769"/>
    </source>
</evidence>
<comment type="caution">
    <text evidence="7">The sequence shown here is derived from an EMBL/GenBank/DDBJ whole genome shotgun (WGS) entry which is preliminary data.</text>
</comment>
<gene>
    <name evidence="7" type="ORF">PROFUN_14537</name>
</gene>
<dbReference type="NCBIfam" id="NF006870">
    <property type="entry name" value="PRK09364.1"/>
    <property type="match status" value="1"/>
</dbReference>
<dbReference type="STRING" id="1890364.A0A2P6N6N6"/>
<evidence type="ECO:0000256" key="4">
    <source>
        <dbReference type="ARBA" id="ARBA00023150"/>
    </source>
</evidence>
<proteinExistence type="predicted"/>
<dbReference type="EC" id="4.6.1.17" evidence="3"/>
<comment type="pathway">
    <text evidence="2">Cofactor biosynthesis; molybdopterin biosynthesis.</text>
</comment>
<dbReference type="Proteomes" id="UP000241769">
    <property type="component" value="Unassembled WGS sequence"/>
</dbReference>
<feature type="domain" description="Molybdopterin cofactor biosynthesis C (MoaC)" evidence="6">
    <location>
        <begin position="44"/>
        <end position="180"/>
    </location>
</feature>
<accession>A0A2P6N6N6</accession>
<reference evidence="7 8" key="1">
    <citation type="journal article" date="2018" name="Genome Biol. Evol.">
        <title>Multiple Roots of Fruiting Body Formation in Amoebozoa.</title>
        <authorList>
            <person name="Hillmann F."/>
            <person name="Forbes G."/>
            <person name="Novohradska S."/>
            <person name="Ferling I."/>
            <person name="Riege K."/>
            <person name="Groth M."/>
            <person name="Westermann M."/>
            <person name="Marz M."/>
            <person name="Spaller T."/>
            <person name="Winckler T."/>
            <person name="Schaap P."/>
            <person name="Glockner G."/>
        </authorList>
    </citation>
    <scope>NUCLEOTIDE SEQUENCE [LARGE SCALE GENOMIC DNA]</scope>
    <source>
        <strain evidence="7 8">Jena</strain>
    </source>
</reference>